<name>A0A0C3KYL4_PISTI</name>
<evidence type="ECO:0000313" key="2">
    <source>
        <dbReference type="Proteomes" id="UP000054217"/>
    </source>
</evidence>
<dbReference type="EMBL" id="KN831944">
    <property type="protein sequence ID" value="KIO14622.1"/>
    <property type="molecule type" value="Genomic_DNA"/>
</dbReference>
<proteinExistence type="predicted"/>
<accession>A0A0C3KYL4</accession>
<gene>
    <name evidence="1" type="ORF">M404DRAFT_991366</name>
</gene>
<reference evidence="2" key="2">
    <citation type="submission" date="2015-01" db="EMBL/GenBank/DDBJ databases">
        <title>Evolutionary Origins and Diversification of the Mycorrhizal Mutualists.</title>
        <authorList>
            <consortium name="DOE Joint Genome Institute"/>
            <consortium name="Mycorrhizal Genomics Consortium"/>
            <person name="Kohler A."/>
            <person name="Kuo A."/>
            <person name="Nagy L.G."/>
            <person name="Floudas D."/>
            <person name="Copeland A."/>
            <person name="Barry K.W."/>
            <person name="Cichocki N."/>
            <person name="Veneault-Fourrey C."/>
            <person name="LaButti K."/>
            <person name="Lindquist E.A."/>
            <person name="Lipzen A."/>
            <person name="Lundell T."/>
            <person name="Morin E."/>
            <person name="Murat C."/>
            <person name="Riley R."/>
            <person name="Ohm R."/>
            <person name="Sun H."/>
            <person name="Tunlid A."/>
            <person name="Henrissat B."/>
            <person name="Grigoriev I.V."/>
            <person name="Hibbett D.S."/>
            <person name="Martin F."/>
        </authorList>
    </citation>
    <scope>NUCLEOTIDE SEQUENCE [LARGE SCALE GENOMIC DNA]</scope>
    <source>
        <strain evidence="2">Marx 270</strain>
    </source>
</reference>
<dbReference type="Proteomes" id="UP000054217">
    <property type="component" value="Unassembled WGS sequence"/>
</dbReference>
<dbReference type="HOGENOM" id="CLU_3107334_0_0_1"/>
<evidence type="ECO:0000313" key="1">
    <source>
        <dbReference type="EMBL" id="KIO14622.1"/>
    </source>
</evidence>
<dbReference type="AlphaFoldDB" id="A0A0C3KYL4"/>
<keyword evidence="2" id="KW-1185">Reference proteome</keyword>
<dbReference type="InParanoid" id="A0A0C3KYL4"/>
<organism evidence="1 2">
    <name type="scientific">Pisolithus tinctorius Marx 270</name>
    <dbReference type="NCBI Taxonomy" id="870435"/>
    <lineage>
        <taxon>Eukaryota</taxon>
        <taxon>Fungi</taxon>
        <taxon>Dikarya</taxon>
        <taxon>Basidiomycota</taxon>
        <taxon>Agaricomycotina</taxon>
        <taxon>Agaricomycetes</taxon>
        <taxon>Agaricomycetidae</taxon>
        <taxon>Boletales</taxon>
        <taxon>Sclerodermatineae</taxon>
        <taxon>Pisolithaceae</taxon>
        <taxon>Pisolithus</taxon>
    </lineage>
</organism>
<protein>
    <submittedName>
        <fullName evidence="1">Uncharacterized protein</fullName>
    </submittedName>
</protein>
<sequence>MCELSGTNHWCPQRLQSSPIRDVLPPECRIPLRQEAPHDDYYYYGYIYGSH</sequence>
<reference evidence="1 2" key="1">
    <citation type="submission" date="2014-04" db="EMBL/GenBank/DDBJ databases">
        <authorList>
            <consortium name="DOE Joint Genome Institute"/>
            <person name="Kuo A."/>
            <person name="Kohler A."/>
            <person name="Costa M.D."/>
            <person name="Nagy L.G."/>
            <person name="Floudas D."/>
            <person name="Copeland A."/>
            <person name="Barry K.W."/>
            <person name="Cichocki N."/>
            <person name="Veneault-Fourrey C."/>
            <person name="LaButti K."/>
            <person name="Lindquist E.A."/>
            <person name="Lipzen A."/>
            <person name="Lundell T."/>
            <person name="Morin E."/>
            <person name="Murat C."/>
            <person name="Sun H."/>
            <person name="Tunlid A."/>
            <person name="Henrissat B."/>
            <person name="Grigoriev I.V."/>
            <person name="Hibbett D.S."/>
            <person name="Martin F."/>
            <person name="Nordberg H.P."/>
            <person name="Cantor M.N."/>
            <person name="Hua S.X."/>
        </authorList>
    </citation>
    <scope>NUCLEOTIDE SEQUENCE [LARGE SCALE GENOMIC DNA]</scope>
    <source>
        <strain evidence="1 2">Marx 270</strain>
    </source>
</reference>